<dbReference type="AlphaFoldDB" id="A0A7C4BE01"/>
<proteinExistence type="predicted"/>
<accession>A0A7C4BE01</accession>
<comment type="caution">
    <text evidence="1">The sequence shown here is derived from an EMBL/GenBank/DDBJ whole genome shotgun (WGS) entry which is preliminary data.</text>
</comment>
<dbReference type="EMBL" id="DTFF01000047">
    <property type="protein sequence ID" value="HGI87832.1"/>
    <property type="molecule type" value="Genomic_DNA"/>
</dbReference>
<evidence type="ECO:0000313" key="1">
    <source>
        <dbReference type="EMBL" id="HGI87832.1"/>
    </source>
</evidence>
<protein>
    <submittedName>
        <fullName evidence="1">Uncharacterized protein</fullName>
    </submittedName>
</protein>
<reference evidence="1" key="1">
    <citation type="journal article" date="2020" name="mSystems">
        <title>Genome- and Community-Level Interaction Insights into Carbon Utilization and Element Cycling Functions of Hydrothermarchaeota in Hydrothermal Sediment.</title>
        <authorList>
            <person name="Zhou Z."/>
            <person name="Liu Y."/>
            <person name="Xu W."/>
            <person name="Pan J."/>
            <person name="Luo Z.H."/>
            <person name="Li M."/>
        </authorList>
    </citation>
    <scope>NUCLEOTIDE SEQUENCE [LARGE SCALE GENOMIC DNA]</scope>
    <source>
        <strain evidence="1">SpSt-732</strain>
    </source>
</reference>
<name>A0A7C4BE01_9CREN</name>
<sequence>MTSKRVVVYAFVIIDLYATPNDRRASIAEEVMSWVIAGFVEACAPKLLVVEVLSVLARYLSEEELELVASSFPQ</sequence>
<gene>
    <name evidence="1" type="ORF">ENV14_05550</name>
</gene>
<organism evidence="1">
    <name type="scientific">Ignisphaera aggregans</name>
    <dbReference type="NCBI Taxonomy" id="334771"/>
    <lineage>
        <taxon>Archaea</taxon>
        <taxon>Thermoproteota</taxon>
        <taxon>Thermoprotei</taxon>
        <taxon>Desulfurococcales</taxon>
        <taxon>Desulfurococcaceae</taxon>
        <taxon>Ignisphaera</taxon>
    </lineage>
</organism>